<evidence type="ECO:0000313" key="5">
    <source>
        <dbReference type="Proteomes" id="UP000489190"/>
    </source>
</evidence>
<feature type="region of interest" description="Disordered" evidence="1">
    <location>
        <begin position="1"/>
        <end position="29"/>
    </location>
</feature>
<name>A0A7X1XK18_9PSED</name>
<evidence type="ECO:0000313" key="4">
    <source>
        <dbReference type="Proteomes" id="UP000443000"/>
    </source>
</evidence>
<dbReference type="Proteomes" id="UP000443000">
    <property type="component" value="Unassembled WGS sequence"/>
</dbReference>
<accession>A0A7X1XK18</accession>
<gene>
    <name evidence="3" type="ORF">GHN41_23820</name>
    <name evidence="2" type="ORF">GHO39_28065</name>
</gene>
<dbReference type="Proteomes" id="UP000489190">
    <property type="component" value="Unassembled WGS sequence"/>
</dbReference>
<dbReference type="EMBL" id="WIWI01000232">
    <property type="protein sequence ID" value="MQT92922.1"/>
    <property type="molecule type" value="Genomic_DNA"/>
</dbReference>
<comment type="caution">
    <text evidence="2">The sequence shown here is derived from an EMBL/GenBank/DDBJ whole genome shotgun (WGS) entry which is preliminary data.</text>
</comment>
<dbReference type="EMBL" id="WIVT01000097">
    <property type="protein sequence ID" value="MQU19438.1"/>
    <property type="molecule type" value="Genomic_DNA"/>
</dbReference>
<sequence length="51" mass="5597">MKSVARPRLLITRKRSAQAAGSGVKERSSRTQVLILAPLLDGAQRLEGRRP</sequence>
<evidence type="ECO:0000313" key="3">
    <source>
        <dbReference type="EMBL" id="MQU19438.1"/>
    </source>
</evidence>
<proteinExistence type="predicted"/>
<evidence type="ECO:0000313" key="2">
    <source>
        <dbReference type="EMBL" id="MQT92922.1"/>
    </source>
</evidence>
<dbReference type="RefSeq" id="WP_153331072.1">
    <property type="nucleotide sequence ID" value="NZ_WIVT01000097.1"/>
</dbReference>
<reference evidence="4 5" key="1">
    <citation type="submission" date="2019-10" db="EMBL/GenBank/DDBJ databases">
        <title>Evaluation of single-gene subtyping targets for Pseudomonas.</title>
        <authorList>
            <person name="Reichler S.J."/>
            <person name="Orsi R.H."/>
            <person name="Wiedmann M."/>
            <person name="Martin N.H."/>
            <person name="Murphy S.I."/>
        </authorList>
    </citation>
    <scope>NUCLEOTIDE SEQUENCE [LARGE SCALE GENOMIC DNA]</scope>
    <source>
        <strain evidence="3 4">FSL R10-1594</strain>
        <strain evidence="2 5">FSL R10-3254</strain>
    </source>
</reference>
<organism evidence="2 5">
    <name type="scientific">Pseudomonas helleri</name>
    <dbReference type="NCBI Taxonomy" id="1608996"/>
    <lineage>
        <taxon>Bacteria</taxon>
        <taxon>Pseudomonadati</taxon>
        <taxon>Pseudomonadota</taxon>
        <taxon>Gammaproteobacteria</taxon>
        <taxon>Pseudomonadales</taxon>
        <taxon>Pseudomonadaceae</taxon>
        <taxon>Pseudomonas</taxon>
    </lineage>
</organism>
<dbReference type="AlphaFoldDB" id="A0A7X1XK18"/>
<protein>
    <submittedName>
        <fullName evidence="2">Uncharacterized protein</fullName>
    </submittedName>
</protein>
<evidence type="ECO:0000256" key="1">
    <source>
        <dbReference type="SAM" id="MobiDB-lite"/>
    </source>
</evidence>